<dbReference type="AlphaFoldDB" id="A0A7M7J2Y6"/>
<sequence>MRACEAIWLIVIKNSNRYMLVTEGITIMKFAAVLFVLLASSCVKALLVTAELKNNQRPFYVIGHMANSVSTMDLFLKDGANAVELDVTFESNGAAWWVFHGVPCDYFRVCHESTQLVDYLRAASSRNLSLIFLDLKCSRLSDKAKRFGGIDLARKVTGHFWEKGAEEVNVVLSIPHTSDQALLEAFIEEMRTINESRMAKVSFDVSENPDLNAVFRMYRQLNVTSAWQGDGVTNWFEPFRSFTRVRQAIDIRDRGDNVIKKVYRWTVDWKARMRQLIYMGIDGVITNKPHRTVQVIQETKGARVARPKDSINELFLKE</sequence>
<organism evidence="6 7">
    <name type="scientific">Varroa destructor</name>
    <name type="common">Honeybee mite</name>
    <dbReference type="NCBI Taxonomy" id="109461"/>
    <lineage>
        <taxon>Eukaryota</taxon>
        <taxon>Metazoa</taxon>
        <taxon>Ecdysozoa</taxon>
        <taxon>Arthropoda</taxon>
        <taxon>Chelicerata</taxon>
        <taxon>Arachnida</taxon>
        <taxon>Acari</taxon>
        <taxon>Parasitiformes</taxon>
        <taxon>Mesostigmata</taxon>
        <taxon>Gamasina</taxon>
        <taxon>Dermanyssoidea</taxon>
        <taxon>Varroidae</taxon>
        <taxon>Varroa</taxon>
    </lineage>
</organism>
<dbReference type="Gene3D" id="3.20.20.190">
    <property type="entry name" value="Phosphatidylinositol (PI) phosphodiesterase"/>
    <property type="match status" value="1"/>
</dbReference>
<dbReference type="KEGG" id="vde:111243947"/>
<keyword evidence="4" id="KW-1015">Disulfide bond</keyword>
<evidence type="ECO:0000256" key="5">
    <source>
        <dbReference type="ARBA" id="ARBA00023239"/>
    </source>
</evidence>
<keyword evidence="5" id="KW-0456">Lyase</keyword>
<dbReference type="InParanoid" id="A0A7M7J2Y6"/>
<name>A0A7M7J2Y6_VARDE</name>
<evidence type="ECO:0000313" key="6">
    <source>
        <dbReference type="EnsemblMetazoa" id="XP_022646068"/>
    </source>
</evidence>
<dbReference type="GO" id="GO:0006629">
    <property type="term" value="P:lipid metabolic process"/>
    <property type="evidence" value="ECO:0007669"/>
    <property type="project" value="InterPro"/>
</dbReference>
<dbReference type="Proteomes" id="UP000594260">
    <property type="component" value="Unplaced"/>
</dbReference>
<protein>
    <submittedName>
        <fullName evidence="6">Uncharacterized protein</fullName>
    </submittedName>
</protein>
<reference evidence="6" key="1">
    <citation type="submission" date="2021-01" db="UniProtKB">
        <authorList>
            <consortium name="EnsemblMetazoa"/>
        </authorList>
    </citation>
    <scope>IDENTIFICATION</scope>
</reference>
<accession>A0A7M7J2Y6</accession>
<dbReference type="EnsemblMetazoa" id="XM_022790333">
    <property type="protein sequence ID" value="XP_022646068"/>
    <property type="gene ID" value="LOC111243947"/>
</dbReference>
<dbReference type="OrthoDB" id="1058301at2759"/>
<evidence type="ECO:0000256" key="2">
    <source>
        <dbReference type="ARBA" id="ARBA00022723"/>
    </source>
</evidence>
<dbReference type="GO" id="GO:0016829">
    <property type="term" value="F:lyase activity"/>
    <property type="evidence" value="ECO:0007669"/>
    <property type="project" value="UniProtKB-KW"/>
</dbReference>
<comment type="catalytic activity">
    <reaction evidence="1">
        <text>an N-(acyl)-sphingosylphosphoethanolamine = an N-(acyl)-sphingosyl-1,3-cyclic phosphate + ethanolamine</text>
        <dbReference type="Rhea" id="RHEA:60648"/>
        <dbReference type="ChEBI" id="CHEBI:57603"/>
        <dbReference type="ChEBI" id="CHEBI:143891"/>
        <dbReference type="ChEBI" id="CHEBI:143892"/>
    </reaction>
</comment>
<dbReference type="GeneID" id="111243947"/>
<keyword evidence="3" id="KW-0460">Magnesium</keyword>
<proteinExistence type="predicted"/>
<dbReference type="InterPro" id="IPR017946">
    <property type="entry name" value="PLC-like_Pdiesterase_TIM-brl"/>
</dbReference>
<dbReference type="GO" id="GO:0046872">
    <property type="term" value="F:metal ion binding"/>
    <property type="evidence" value="ECO:0007669"/>
    <property type="project" value="UniProtKB-KW"/>
</dbReference>
<keyword evidence="7" id="KW-1185">Reference proteome</keyword>
<evidence type="ECO:0000256" key="1">
    <source>
        <dbReference type="ARBA" id="ARBA00000110"/>
    </source>
</evidence>
<evidence type="ECO:0000313" key="7">
    <source>
        <dbReference type="Proteomes" id="UP000594260"/>
    </source>
</evidence>
<dbReference type="GO" id="GO:0008081">
    <property type="term" value="F:phosphoric diester hydrolase activity"/>
    <property type="evidence" value="ECO:0007669"/>
    <property type="project" value="InterPro"/>
</dbReference>
<dbReference type="RefSeq" id="XP_022646068.1">
    <property type="nucleotide sequence ID" value="XM_022790333.1"/>
</dbReference>
<dbReference type="OMA" id="MAKHTRI"/>
<evidence type="ECO:0000256" key="3">
    <source>
        <dbReference type="ARBA" id="ARBA00022842"/>
    </source>
</evidence>
<dbReference type="SUPFAM" id="SSF51695">
    <property type="entry name" value="PLC-like phosphodiesterases"/>
    <property type="match status" value="1"/>
</dbReference>
<evidence type="ECO:0000256" key="4">
    <source>
        <dbReference type="ARBA" id="ARBA00023157"/>
    </source>
</evidence>
<keyword evidence="2" id="KW-0479">Metal-binding</keyword>